<dbReference type="KEGG" id="mut:GVT53_05105"/>
<gene>
    <name evidence="7" type="ORF">GVT53_05105</name>
</gene>
<dbReference type="EMBL" id="CP049616">
    <property type="protein sequence ID" value="QII44074.1"/>
    <property type="molecule type" value="Genomic_DNA"/>
</dbReference>
<evidence type="ECO:0000259" key="5">
    <source>
        <dbReference type="Pfam" id="PF04542"/>
    </source>
</evidence>
<evidence type="ECO:0000256" key="2">
    <source>
        <dbReference type="ARBA" id="ARBA00023015"/>
    </source>
</evidence>
<dbReference type="InterPro" id="IPR013324">
    <property type="entry name" value="RNA_pol_sigma_r3/r4-like"/>
</dbReference>
<name>A0A6G7J0I3_9FLAO</name>
<reference evidence="7 8" key="1">
    <citation type="submission" date="2020-02" db="EMBL/GenBank/DDBJ databases">
        <title>Complete genome of Muricauda sp. 501str8.</title>
        <authorList>
            <person name="Dong B."/>
            <person name="Zhu S."/>
            <person name="Yang J."/>
            <person name="Chen J."/>
        </authorList>
    </citation>
    <scope>NUCLEOTIDE SEQUENCE [LARGE SCALE GENOMIC DNA]</scope>
    <source>
        <strain evidence="7 8">501str8</strain>
    </source>
</reference>
<comment type="similarity">
    <text evidence="1">Belongs to the sigma-70 factor family. ECF subfamily.</text>
</comment>
<dbReference type="InterPro" id="IPR013249">
    <property type="entry name" value="RNA_pol_sigma70_r4_t2"/>
</dbReference>
<dbReference type="AlphaFoldDB" id="A0A6G7J0I3"/>
<dbReference type="Gene3D" id="1.10.10.10">
    <property type="entry name" value="Winged helix-like DNA-binding domain superfamily/Winged helix DNA-binding domain"/>
    <property type="match status" value="1"/>
</dbReference>
<dbReference type="Pfam" id="PF04542">
    <property type="entry name" value="Sigma70_r2"/>
    <property type="match status" value="1"/>
</dbReference>
<dbReference type="InterPro" id="IPR014284">
    <property type="entry name" value="RNA_pol_sigma-70_dom"/>
</dbReference>
<evidence type="ECO:0000313" key="8">
    <source>
        <dbReference type="Proteomes" id="UP000502928"/>
    </source>
</evidence>
<dbReference type="SUPFAM" id="SSF88659">
    <property type="entry name" value="Sigma3 and sigma4 domains of RNA polymerase sigma factors"/>
    <property type="match status" value="1"/>
</dbReference>
<dbReference type="PANTHER" id="PTHR43133:SF46">
    <property type="entry name" value="RNA POLYMERASE SIGMA-70 FACTOR ECF SUBFAMILY"/>
    <property type="match status" value="1"/>
</dbReference>
<dbReference type="RefSeq" id="WP_166247735.1">
    <property type="nucleotide sequence ID" value="NZ_CP049616.1"/>
</dbReference>
<dbReference type="Pfam" id="PF08281">
    <property type="entry name" value="Sigma70_r4_2"/>
    <property type="match status" value="1"/>
</dbReference>
<dbReference type="PANTHER" id="PTHR43133">
    <property type="entry name" value="RNA POLYMERASE ECF-TYPE SIGMA FACTO"/>
    <property type="match status" value="1"/>
</dbReference>
<evidence type="ECO:0000256" key="3">
    <source>
        <dbReference type="ARBA" id="ARBA00023082"/>
    </source>
</evidence>
<keyword evidence="8" id="KW-1185">Reference proteome</keyword>
<keyword evidence="2" id="KW-0805">Transcription regulation</keyword>
<organism evidence="7 8">
    <name type="scientific">Flagellimonas oceani</name>
    <dbReference type="NCBI Taxonomy" id="2698672"/>
    <lineage>
        <taxon>Bacteria</taxon>
        <taxon>Pseudomonadati</taxon>
        <taxon>Bacteroidota</taxon>
        <taxon>Flavobacteriia</taxon>
        <taxon>Flavobacteriales</taxon>
        <taxon>Flavobacteriaceae</taxon>
        <taxon>Flagellimonas</taxon>
    </lineage>
</organism>
<evidence type="ECO:0000256" key="1">
    <source>
        <dbReference type="ARBA" id="ARBA00010641"/>
    </source>
</evidence>
<dbReference type="CDD" id="cd06171">
    <property type="entry name" value="Sigma70_r4"/>
    <property type="match status" value="1"/>
</dbReference>
<dbReference type="InterPro" id="IPR007627">
    <property type="entry name" value="RNA_pol_sigma70_r2"/>
</dbReference>
<keyword evidence="4" id="KW-0804">Transcription</keyword>
<keyword evidence="3" id="KW-0731">Sigma factor</keyword>
<dbReference type="InterPro" id="IPR039425">
    <property type="entry name" value="RNA_pol_sigma-70-like"/>
</dbReference>
<sequence>MNRFLSLFTSRKAAYRLLIMDDGWKKSVPGFRSFFEKHAKRLYYTACRHLSPENAEDVVQELFIDIWERRQSIKVRTSWEGYLYAALKYRIFRFLDQQNALNVELSEAVLEAGTEEEILDFEALYLMLEDSVDKLPEQCGKVFRAKYYGNKKNKEIAKELGISIETVKSHLKRGHMLLREQMRDALANFLFF</sequence>
<dbReference type="GO" id="GO:0006352">
    <property type="term" value="P:DNA-templated transcription initiation"/>
    <property type="evidence" value="ECO:0007669"/>
    <property type="project" value="InterPro"/>
</dbReference>
<dbReference type="Gene3D" id="1.10.1740.10">
    <property type="match status" value="1"/>
</dbReference>
<dbReference type="GO" id="GO:0016987">
    <property type="term" value="F:sigma factor activity"/>
    <property type="evidence" value="ECO:0007669"/>
    <property type="project" value="UniProtKB-KW"/>
</dbReference>
<evidence type="ECO:0000256" key="4">
    <source>
        <dbReference type="ARBA" id="ARBA00023163"/>
    </source>
</evidence>
<dbReference type="NCBIfam" id="TIGR02937">
    <property type="entry name" value="sigma70-ECF"/>
    <property type="match status" value="1"/>
</dbReference>
<feature type="domain" description="RNA polymerase sigma factor 70 region 4 type 2" evidence="6">
    <location>
        <begin position="127"/>
        <end position="174"/>
    </location>
</feature>
<dbReference type="GO" id="GO:0003677">
    <property type="term" value="F:DNA binding"/>
    <property type="evidence" value="ECO:0007669"/>
    <property type="project" value="InterPro"/>
</dbReference>
<dbReference type="Proteomes" id="UP000502928">
    <property type="component" value="Chromosome"/>
</dbReference>
<dbReference type="InterPro" id="IPR036388">
    <property type="entry name" value="WH-like_DNA-bd_sf"/>
</dbReference>
<protein>
    <submittedName>
        <fullName evidence="7">Sigma-70 family RNA polymerase sigma factor</fullName>
    </submittedName>
</protein>
<dbReference type="InterPro" id="IPR013325">
    <property type="entry name" value="RNA_pol_sigma_r2"/>
</dbReference>
<evidence type="ECO:0000313" key="7">
    <source>
        <dbReference type="EMBL" id="QII44074.1"/>
    </source>
</evidence>
<feature type="domain" description="RNA polymerase sigma-70 region 2" evidence="5">
    <location>
        <begin position="34"/>
        <end position="98"/>
    </location>
</feature>
<accession>A0A6G7J0I3</accession>
<evidence type="ECO:0000259" key="6">
    <source>
        <dbReference type="Pfam" id="PF08281"/>
    </source>
</evidence>
<proteinExistence type="inferred from homology"/>
<dbReference type="SUPFAM" id="SSF88946">
    <property type="entry name" value="Sigma2 domain of RNA polymerase sigma factors"/>
    <property type="match status" value="1"/>
</dbReference>